<feature type="compositionally biased region" description="Polar residues" evidence="1">
    <location>
        <begin position="170"/>
        <end position="181"/>
    </location>
</feature>
<name>A0A8H7PLW3_9FUNG</name>
<comment type="caution">
    <text evidence="2">The sequence shown here is derived from an EMBL/GenBank/DDBJ whole genome shotgun (WGS) entry which is preliminary data.</text>
</comment>
<dbReference type="OrthoDB" id="8964048at2759"/>
<keyword evidence="3" id="KW-1185">Reference proteome</keyword>
<protein>
    <submittedName>
        <fullName evidence="2">Uncharacterized protein</fullName>
    </submittedName>
</protein>
<evidence type="ECO:0000256" key="1">
    <source>
        <dbReference type="SAM" id="MobiDB-lite"/>
    </source>
</evidence>
<reference evidence="2" key="1">
    <citation type="submission" date="2020-12" db="EMBL/GenBank/DDBJ databases">
        <title>Metabolic potential, ecology and presence of endohyphal bacteria is reflected in genomic diversity of Mucoromycotina.</title>
        <authorList>
            <person name="Muszewska A."/>
            <person name="Okrasinska A."/>
            <person name="Steczkiewicz K."/>
            <person name="Drgas O."/>
            <person name="Orlowska M."/>
            <person name="Perlinska-Lenart U."/>
            <person name="Aleksandrzak-Piekarczyk T."/>
            <person name="Szatraj K."/>
            <person name="Zielenkiewicz U."/>
            <person name="Pilsyk S."/>
            <person name="Malc E."/>
            <person name="Mieczkowski P."/>
            <person name="Kruszewska J.S."/>
            <person name="Biernat P."/>
            <person name="Pawlowska J."/>
        </authorList>
    </citation>
    <scope>NUCLEOTIDE SEQUENCE</scope>
    <source>
        <strain evidence="2">WA0000051536</strain>
    </source>
</reference>
<evidence type="ECO:0000313" key="3">
    <source>
        <dbReference type="Proteomes" id="UP000612746"/>
    </source>
</evidence>
<dbReference type="Proteomes" id="UP000612746">
    <property type="component" value="Unassembled WGS sequence"/>
</dbReference>
<organism evidence="2 3">
    <name type="scientific">Umbelopsis vinacea</name>
    <dbReference type="NCBI Taxonomy" id="44442"/>
    <lineage>
        <taxon>Eukaryota</taxon>
        <taxon>Fungi</taxon>
        <taxon>Fungi incertae sedis</taxon>
        <taxon>Mucoromycota</taxon>
        <taxon>Mucoromycotina</taxon>
        <taxon>Umbelopsidomycetes</taxon>
        <taxon>Umbelopsidales</taxon>
        <taxon>Umbelopsidaceae</taxon>
        <taxon>Umbelopsis</taxon>
    </lineage>
</organism>
<feature type="compositionally biased region" description="Basic and acidic residues" evidence="1">
    <location>
        <begin position="159"/>
        <end position="169"/>
    </location>
</feature>
<dbReference type="AlphaFoldDB" id="A0A8H7PLW3"/>
<accession>A0A8H7PLW3</accession>
<feature type="compositionally biased region" description="Basic residues" evidence="1">
    <location>
        <begin position="124"/>
        <end position="136"/>
    </location>
</feature>
<proteinExistence type="predicted"/>
<dbReference type="EMBL" id="JAEPRA010000014">
    <property type="protein sequence ID" value="KAG2176100.1"/>
    <property type="molecule type" value="Genomic_DNA"/>
</dbReference>
<evidence type="ECO:0000313" key="2">
    <source>
        <dbReference type="EMBL" id="KAG2176100.1"/>
    </source>
</evidence>
<feature type="region of interest" description="Disordered" evidence="1">
    <location>
        <begin position="112"/>
        <end position="181"/>
    </location>
</feature>
<feature type="compositionally biased region" description="Basic and acidic residues" evidence="1">
    <location>
        <begin position="137"/>
        <end position="146"/>
    </location>
</feature>
<gene>
    <name evidence="2" type="ORF">INT44_000579</name>
</gene>
<sequence length="181" mass="20440">MVESPLPFDSDNRDWSQITIATDPDKAAPEAADPTIAHAAGHEVAAHEDRNHAHPIRLLVGIGQKAQKNVVDTDIVAEKDDRLENGQGGHQNEVGLLVEVPQNHHRAARQVNQKMTANHDEIRRAKRPKKISRRRRSPSEEEDRRNPITGKKIKLKVHKTSDDKNRDSNRSQLLQFLNSTF</sequence>